<dbReference type="EMBL" id="SNWH01000001">
    <property type="protein sequence ID" value="TDO16504.1"/>
    <property type="molecule type" value="Genomic_DNA"/>
</dbReference>
<name>A0A4R6I4Y2_9GAMM</name>
<evidence type="ECO:0000313" key="1">
    <source>
        <dbReference type="EMBL" id="TDO16504.1"/>
    </source>
</evidence>
<keyword evidence="2" id="KW-1185">Reference proteome</keyword>
<dbReference type="RefSeq" id="WP_133480871.1">
    <property type="nucleotide sequence ID" value="NZ_SNWH01000001.1"/>
</dbReference>
<gene>
    <name evidence="1" type="ORF">DFO68_10130</name>
</gene>
<organism evidence="1 2">
    <name type="scientific">Halomonas ventosae</name>
    <dbReference type="NCBI Taxonomy" id="229007"/>
    <lineage>
        <taxon>Bacteria</taxon>
        <taxon>Pseudomonadati</taxon>
        <taxon>Pseudomonadota</taxon>
        <taxon>Gammaproteobacteria</taxon>
        <taxon>Oceanospirillales</taxon>
        <taxon>Halomonadaceae</taxon>
        <taxon>Halomonas</taxon>
    </lineage>
</organism>
<dbReference type="OrthoDB" id="6183353at2"/>
<dbReference type="AlphaFoldDB" id="A0A4R6I4Y2"/>
<accession>A0A4R6I4Y2</accession>
<protein>
    <submittedName>
        <fullName evidence="1">YqjK-like protein</fullName>
    </submittedName>
</protein>
<dbReference type="Pfam" id="PF13997">
    <property type="entry name" value="YqjK"/>
    <property type="match status" value="1"/>
</dbReference>
<proteinExistence type="predicted"/>
<comment type="caution">
    <text evidence="1">The sequence shown here is derived from an EMBL/GenBank/DDBJ whole genome shotgun (WGS) entry which is preliminary data.</text>
</comment>
<sequence length="111" mass="12424">MTGPETHKTLSRSAHLDNSAASLALRKAQLEASIEQERVDIMVETSRWRDASRPIDDGWHFIMRFRIPLYIAGGALLVKGARHPSALIRLARRLATGRVLVSQAQRLLDGR</sequence>
<evidence type="ECO:0000313" key="2">
    <source>
        <dbReference type="Proteomes" id="UP000295150"/>
    </source>
</evidence>
<dbReference type="Proteomes" id="UP000295150">
    <property type="component" value="Unassembled WGS sequence"/>
</dbReference>
<dbReference type="InterPro" id="IPR025612">
    <property type="entry name" value="YqjK"/>
</dbReference>
<reference evidence="1 2" key="1">
    <citation type="submission" date="2019-03" db="EMBL/GenBank/DDBJ databases">
        <title>Freshwater and sediment microbial communities from various areas in North America, analyzing microbe dynamics in response to fracking.</title>
        <authorList>
            <person name="Lamendella R."/>
        </authorList>
    </citation>
    <scope>NUCLEOTIDE SEQUENCE [LARGE SCALE GENOMIC DNA]</scope>
    <source>
        <strain evidence="1 2">1_TX</strain>
    </source>
</reference>